<dbReference type="GeneTree" id="ENSGT00950000182808"/>
<reference evidence="9" key="1">
    <citation type="journal article" date="2014" name="Science">
        <title>Nonhuman genetics. Genomic basis for the convergent evolution of electric organs.</title>
        <authorList>
            <person name="Gallant J.R."/>
            <person name="Traeger L.L."/>
            <person name="Volkening J.D."/>
            <person name="Moffett H."/>
            <person name="Chen P.H."/>
            <person name="Novina C.D."/>
            <person name="Phillips G.N.Jr."/>
            <person name="Anand R."/>
            <person name="Wells G.B."/>
            <person name="Pinch M."/>
            <person name="Guth R."/>
            <person name="Unguez G.A."/>
            <person name="Albert J.S."/>
            <person name="Zakon H.H."/>
            <person name="Samanta M.P."/>
            <person name="Sussman M.R."/>
        </authorList>
    </citation>
    <scope>NUCLEOTIDE SEQUENCE [LARGE SCALE GENOMIC DNA]</scope>
</reference>
<reference evidence="8" key="5">
    <citation type="submission" date="2025-09" db="UniProtKB">
        <authorList>
            <consortium name="Ensembl"/>
        </authorList>
    </citation>
    <scope>IDENTIFICATION</scope>
</reference>
<feature type="transmembrane region" description="Helical" evidence="7">
    <location>
        <begin position="178"/>
        <end position="199"/>
    </location>
</feature>
<reference evidence="9" key="2">
    <citation type="journal article" date="2017" name="Sci. Adv.">
        <title>A tail of two voltages: Proteomic comparison of the three electric organs of the electric eel.</title>
        <authorList>
            <person name="Traeger L.L."/>
            <person name="Sabat G."/>
            <person name="Barrett-Wilt G.A."/>
            <person name="Wells G.B."/>
            <person name="Sussman M.R."/>
        </authorList>
    </citation>
    <scope>NUCLEOTIDE SEQUENCE [LARGE SCALE GENOMIC DNA]</scope>
</reference>
<gene>
    <name evidence="8" type="primary">SLC10A1</name>
</gene>
<reference evidence="8" key="4">
    <citation type="submission" date="2025-08" db="UniProtKB">
        <authorList>
            <consortium name="Ensembl"/>
        </authorList>
    </citation>
    <scope>IDENTIFICATION</scope>
</reference>
<keyword evidence="4" id="KW-0769">Symport</keyword>
<evidence type="ECO:0000313" key="8">
    <source>
        <dbReference type="Ensembl" id="ENSEEEP00000028097.2"/>
    </source>
</evidence>
<feature type="transmembrane region" description="Helical" evidence="7">
    <location>
        <begin position="147"/>
        <end position="166"/>
    </location>
</feature>
<feature type="transmembrane region" description="Helical" evidence="7">
    <location>
        <begin position="211"/>
        <end position="233"/>
    </location>
</feature>
<keyword evidence="4" id="KW-0813">Transport</keyword>
<evidence type="ECO:0000256" key="7">
    <source>
        <dbReference type="SAM" id="Phobius"/>
    </source>
</evidence>
<name>A0A4W4FVF1_ELEEL</name>
<dbReference type="OMA" id="PCANGIA"/>
<dbReference type="Pfam" id="PF01758">
    <property type="entry name" value="SBF"/>
    <property type="match status" value="1"/>
</dbReference>
<dbReference type="Ensembl" id="ENSEEET00000028422.2">
    <property type="protein sequence ID" value="ENSEEEP00000028097.2"/>
    <property type="gene ID" value="ENSEEEG00000013523.2"/>
</dbReference>
<dbReference type="InterPro" id="IPR004710">
    <property type="entry name" value="Bilac:Na_transpt"/>
</dbReference>
<dbReference type="PANTHER" id="PTHR10361">
    <property type="entry name" value="SODIUM-BILE ACID COTRANSPORTER"/>
    <property type="match status" value="1"/>
</dbReference>
<dbReference type="PANTHER" id="PTHR10361:SF40">
    <property type="entry name" value="HEPATIC SODIUM_BILE ACID COTRANSPORTER"/>
    <property type="match status" value="1"/>
</dbReference>
<dbReference type="Gene3D" id="1.20.1530.20">
    <property type="match status" value="1"/>
</dbReference>
<evidence type="ECO:0008006" key="10">
    <source>
        <dbReference type="Google" id="ProtNLM"/>
    </source>
</evidence>
<feature type="transmembrane region" description="Helical" evidence="7">
    <location>
        <begin position="54"/>
        <end position="73"/>
    </location>
</feature>
<keyword evidence="3 7" id="KW-0812">Transmembrane</keyword>
<feature type="transmembrane region" description="Helical" evidence="7">
    <location>
        <begin position="85"/>
        <end position="105"/>
    </location>
</feature>
<evidence type="ECO:0000256" key="3">
    <source>
        <dbReference type="ARBA" id="ARBA00022692"/>
    </source>
</evidence>
<dbReference type="GO" id="GO:0008508">
    <property type="term" value="F:bile acid:sodium symporter activity"/>
    <property type="evidence" value="ECO:0007669"/>
    <property type="project" value="TreeGrafter"/>
</dbReference>
<dbReference type="AlphaFoldDB" id="A0A4W4FVF1"/>
<evidence type="ECO:0000256" key="5">
    <source>
        <dbReference type="ARBA" id="ARBA00022989"/>
    </source>
</evidence>
<comment type="similarity">
    <text evidence="2">Belongs to the bile acid:sodium symporter (BASS) (TC 2.A.28) family.</text>
</comment>
<protein>
    <recommendedName>
        <fullName evidence="10">Solute carrier family 10 member 1</fullName>
    </recommendedName>
</protein>
<dbReference type="InterPro" id="IPR038770">
    <property type="entry name" value="Na+/solute_symporter_sf"/>
</dbReference>
<keyword evidence="9" id="KW-1185">Reference proteome</keyword>
<dbReference type="STRING" id="8005.ENSEEEP00000028097"/>
<feature type="transmembrane region" description="Helical" evidence="7">
    <location>
        <begin position="286"/>
        <end position="308"/>
    </location>
</feature>
<keyword evidence="6 7" id="KW-0472">Membrane</keyword>
<evidence type="ECO:0000256" key="1">
    <source>
        <dbReference type="ARBA" id="ARBA00004141"/>
    </source>
</evidence>
<organism evidence="8 9">
    <name type="scientific">Electrophorus electricus</name>
    <name type="common">Electric eel</name>
    <name type="synonym">Gymnotus electricus</name>
    <dbReference type="NCBI Taxonomy" id="8005"/>
    <lineage>
        <taxon>Eukaryota</taxon>
        <taxon>Metazoa</taxon>
        <taxon>Chordata</taxon>
        <taxon>Craniata</taxon>
        <taxon>Vertebrata</taxon>
        <taxon>Euteleostomi</taxon>
        <taxon>Actinopterygii</taxon>
        <taxon>Neopterygii</taxon>
        <taxon>Teleostei</taxon>
        <taxon>Ostariophysi</taxon>
        <taxon>Gymnotiformes</taxon>
        <taxon>Gymnotoidei</taxon>
        <taxon>Gymnotidae</taxon>
        <taxon>Electrophorus</taxon>
    </lineage>
</organism>
<sequence>MPWKRNMFHNVLSLFQHRSSSQPSGLMVILIAMVCLGCTMELSKIKAHILKPKWVLMTVVAQSGVMPLLAFSLAKLLQLSPAEAVTVLACGCCPGGYLSNILTLGVKGDVNLSLVMTTFSTILAMGLMPLLLYLYSQGLSDVSIAVPYTGIIVALAMTTLPCAAGFGMRHYAPQQAKLVGMCMVLVTLIVLGILIAIAVGEAIQTVTSPQLVVTAALMPLFGYILGYVLSSLFKLNQLSRRTVAMETGCQNLQLCLTILMMSFPAEFIGLLYHFPIVYLAFQLSGALNRSLFTCLFDGLVIIVIQLSFRF</sequence>
<keyword evidence="5 7" id="KW-1133">Transmembrane helix</keyword>
<dbReference type="GO" id="GO:0016020">
    <property type="term" value="C:membrane"/>
    <property type="evidence" value="ECO:0007669"/>
    <property type="project" value="UniProtKB-SubCell"/>
</dbReference>
<dbReference type="InterPro" id="IPR002657">
    <property type="entry name" value="BilAc:Na_symport/Acr3"/>
</dbReference>
<evidence type="ECO:0000313" key="9">
    <source>
        <dbReference type="Proteomes" id="UP000314983"/>
    </source>
</evidence>
<feature type="transmembrane region" description="Helical" evidence="7">
    <location>
        <begin position="20"/>
        <end position="42"/>
    </location>
</feature>
<evidence type="ECO:0000256" key="6">
    <source>
        <dbReference type="ARBA" id="ARBA00023136"/>
    </source>
</evidence>
<comment type="subcellular location">
    <subcellularLocation>
        <location evidence="1">Membrane</location>
        <topology evidence="1">Multi-pass membrane protein</topology>
    </subcellularLocation>
</comment>
<evidence type="ECO:0000256" key="2">
    <source>
        <dbReference type="ARBA" id="ARBA00006528"/>
    </source>
</evidence>
<evidence type="ECO:0000256" key="4">
    <source>
        <dbReference type="ARBA" id="ARBA00022847"/>
    </source>
</evidence>
<dbReference type="Proteomes" id="UP000314983">
    <property type="component" value="Chromosome 3"/>
</dbReference>
<proteinExistence type="inferred from homology"/>
<reference evidence="8" key="3">
    <citation type="submission" date="2020-05" db="EMBL/GenBank/DDBJ databases">
        <title>Electrophorus electricus (electric eel) genome, fEleEle1, primary haplotype.</title>
        <authorList>
            <person name="Myers G."/>
            <person name="Meyer A."/>
            <person name="Fedrigo O."/>
            <person name="Formenti G."/>
            <person name="Rhie A."/>
            <person name="Tracey A."/>
            <person name="Sims Y."/>
            <person name="Jarvis E.D."/>
        </authorList>
    </citation>
    <scope>NUCLEOTIDE SEQUENCE [LARGE SCALE GENOMIC DNA]</scope>
</reference>
<feature type="transmembrane region" description="Helical" evidence="7">
    <location>
        <begin position="112"/>
        <end position="135"/>
    </location>
</feature>
<feature type="transmembrane region" description="Helical" evidence="7">
    <location>
        <begin position="254"/>
        <end position="274"/>
    </location>
</feature>
<accession>A0A4W4FVF1</accession>